<feature type="domain" description="ABC transporter" evidence="7">
    <location>
        <begin position="2"/>
        <end position="222"/>
    </location>
</feature>
<keyword evidence="9" id="KW-1185">Reference proteome</keyword>
<dbReference type="GO" id="GO:0005524">
    <property type="term" value="F:ATP binding"/>
    <property type="evidence" value="ECO:0007669"/>
    <property type="project" value="UniProtKB-KW"/>
</dbReference>
<evidence type="ECO:0000313" key="8">
    <source>
        <dbReference type="EMBL" id="ADM27707.1"/>
    </source>
</evidence>
<keyword evidence="3" id="KW-0813">Transport</keyword>
<name>E0STU1_IGNAA</name>
<dbReference type="SMART" id="SM00382">
    <property type="entry name" value="AAA"/>
    <property type="match status" value="1"/>
</dbReference>
<dbReference type="InterPro" id="IPR027417">
    <property type="entry name" value="P-loop_NTPase"/>
</dbReference>
<dbReference type="Pfam" id="PF00005">
    <property type="entry name" value="ABC_tran"/>
    <property type="match status" value="1"/>
</dbReference>
<gene>
    <name evidence="8" type="ordered locus">Igag_0890</name>
</gene>
<comment type="similarity">
    <text evidence="2">Belongs to the ABC transporter superfamily.</text>
</comment>
<evidence type="ECO:0000256" key="1">
    <source>
        <dbReference type="ARBA" id="ARBA00004236"/>
    </source>
</evidence>
<keyword evidence="5" id="KW-0067">ATP-binding</keyword>
<accession>E0STU1</accession>
<evidence type="ECO:0000259" key="7">
    <source>
        <dbReference type="PROSITE" id="PS50893"/>
    </source>
</evidence>
<protein>
    <submittedName>
        <fullName evidence="8">ABC transporter related</fullName>
    </submittedName>
</protein>
<dbReference type="PANTHER" id="PTHR42711">
    <property type="entry name" value="ABC TRANSPORTER ATP-BINDING PROTEIN"/>
    <property type="match status" value="1"/>
</dbReference>
<dbReference type="Gene3D" id="3.40.50.300">
    <property type="entry name" value="P-loop containing nucleotide triphosphate hydrolases"/>
    <property type="match status" value="1"/>
</dbReference>
<keyword evidence="4" id="KW-0547">Nucleotide-binding</keyword>
<proteinExistence type="inferred from homology"/>
<dbReference type="InterPro" id="IPR050763">
    <property type="entry name" value="ABC_transporter_ATP-binding"/>
</dbReference>
<dbReference type="InterPro" id="IPR015856">
    <property type="entry name" value="ABC_transpr_CbiO/EcfA_su"/>
</dbReference>
<dbReference type="InterPro" id="IPR003439">
    <property type="entry name" value="ABC_transporter-like_ATP-bd"/>
</dbReference>
<dbReference type="InterPro" id="IPR003593">
    <property type="entry name" value="AAA+_ATPase"/>
</dbReference>
<evidence type="ECO:0000256" key="4">
    <source>
        <dbReference type="ARBA" id="ARBA00022741"/>
    </source>
</evidence>
<dbReference type="SUPFAM" id="SSF52540">
    <property type="entry name" value="P-loop containing nucleoside triphosphate hydrolases"/>
    <property type="match status" value="1"/>
</dbReference>
<dbReference type="PROSITE" id="PS50893">
    <property type="entry name" value="ABC_TRANSPORTER_2"/>
    <property type="match status" value="1"/>
</dbReference>
<comment type="function">
    <text evidence="6">Probably part of an ABC transporter complex. Responsible for energy coupling to the transport system.</text>
</comment>
<dbReference type="BioCyc" id="IAGG583356:GHAH-874-MONOMER"/>
<dbReference type="AlphaFoldDB" id="E0STU1"/>
<dbReference type="EMBL" id="CP002098">
    <property type="protein sequence ID" value="ADM27707.1"/>
    <property type="molecule type" value="Genomic_DNA"/>
</dbReference>
<evidence type="ECO:0000256" key="3">
    <source>
        <dbReference type="ARBA" id="ARBA00022448"/>
    </source>
</evidence>
<dbReference type="GO" id="GO:0005886">
    <property type="term" value="C:plasma membrane"/>
    <property type="evidence" value="ECO:0007669"/>
    <property type="project" value="UniProtKB-SubCell"/>
</dbReference>
<evidence type="ECO:0000313" key="9">
    <source>
        <dbReference type="Proteomes" id="UP000001304"/>
    </source>
</evidence>
<evidence type="ECO:0000256" key="6">
    <source>
        <dbReference type="ARBA" id="ARBA00025157"/>
    </source>
</evidence>
<dbReference type="STRING" id="583356.Igag_0890"/>
<evidence type="ECO:0000256" key="2">
    <source>
        <dbReference type="ARBA" id="ARBA00005417"/>
    </source>
</evidence>
<dbReference type="GO" id="GO:0055085">
    <property type="term" value="P:transmembrane transport"/>
    <property type="evidence" value="ECO:0007669"/>
    <property type="project" value="InterPro"/>
</dbReference>
<dbReference type="HOGENOM" id="CLU_000604_1_22_2"/>
<dbReference type="KEGG" id="iag:Igag_0890"/>
<evidence type="ECO:0000256" key="5">
    <source>
        <dbReference type="ARBA" id="ARBA00022840"/>
    </source>
</evidence>
<comment type="subcellular location">
    <subcellularLocation>
        <location evidence="1">Cell membrane</location>
    </subcellularLocation>
</comment>
<reference evidence="8 9" key="1">
    <citation type="journal article" date="2010" name="Stand. Genomic Sci.">
        <title>Complete genome sequence of Ignisphaera aggregans type strain (AQ1.S1).</title>
        <authorList>
            <person name="Goker M."/>
            <person name="Held B."/>
            <person name="Lapidus A."/>
            <person name="Nolan M."/>
            <person name="Spring S."/>
            <person name="Yasawong M."/>
            <person name="Lucas S."/>
            <person name="Glavina Del Rio T."/>
            <person name="Tice H."/>
            <person name="Cheng J.F."/>
            <person name="Goodwin L."/>
            <person name="Tapia R."/>
            <person name="Pitluck S."/>
            <person name="Liolios K."/>
            <person name="Ivanova N."/>
            <person name="Mavromatis K."/>
            <person name="Mikhailova N."/>
            <person name="Pati A."/>
            <person name="Chen A."/>
            <person name="Palaniappan K."/>
            <person name="Brambilla E."/>
            <person name="Land M."/>
            <person name="Hauser L."/>
            <person name="Chang Y.J."/>
            <person name="Jeffries C.D."/>
            <person name="Brettin T."/>
            <person name="Detter J.C."/>
            <person name="Han C."/>
            <person name="Rohde M."/>
            <person name="Sikorski J."/>
            <person name="Woyke T."/>
            <person name="Bristow J."/>
            <person name="Eisen J.A."/>
            <person name="Markowitz V."/>
            <person name="Hugenholtz P."/>
            <person name="Kyrpides N.C."/>
            <person name="Klenk H.P."/>
        </authorList>
    </citation>
    <scope>NUCLEOTIDE SEQUENCE [LARGE SCALE GENOMIC DNA]</scope>
    <source>
        <strain evidence="9">DSM 17230 / JCM 13409 / AQ1.S1</strain>
    </source>
</reference>
<sequence length="223" mass="25622">MIRLIDVWYRYEDMGNWVVKGITIAFNPREIVILRGANGAGKTTLMKIASLLYRPSKGVVLVDGVNVWKTNAVDMYRRRIVYIHDRPIMFSGTVYDNLAYGLIIRGYSDSYIEKAVNDIAELLGIKSLLQEKAKNLSMGQKQLIAIGRALVLEPEMMFIDEPFTNLDREKRNRVIEILNSYKLKGRGIVIATHLYESIERLDIDRTIYIDNGVLISEDRYSLE</sequence>
<organism evidence="8 9">
    <name type="scientific">Ignisphaera aggregans (strain DSM 17230 / JCM 13409 / AQ1.S1)</name>
    <dbReference type="NCBI Taxonomy" id="583356"/>
    <lineage>
        <taxon>Archaea</taxon>
        <taxon>Thermoproteota</taxon>
        <taxon>Thermoprotei</taxon>
        <taxon>Desulfurococcales</taxon>
        <taxon>Desulfurococcaceae</taxon>
        <taxon>Ignisphaera</taxon>
    </lineage>
</organism>
<dbReference type="PANTHER" id="PTHR42711:SF5">
    <property type="entry name" value="ABC TRANSPORTER ATP-BINDING PROTEIN NATA"/>
    <property type="match status" value="1"/>
</dbReference>
<dbReference type="Proteomes" id="UP000001304">
    <property type="component" value="Chromosome"/>
</dbReference>
<dbReference type="GO" id="GO:0016887">
    <property type="term" value="F:ATP hydrolysis activity"/>
    <property type="evidence" value="ECO:0007669"/>
    <property type="project" value="InterPro"/>
</dbReference>
<dbReference type="CDD" id="cd03225">
    <property type="entry name" value="ABC_cobalt_CbiO_domain1"/>
    <property type="match status" value="1"/>
</dbReference>